<keyword evidence="3" id="KW-1185">Reference proteome</keyword>
<comment type="caution">
    <text evidence="2">The sequence shown here is derived from an EMBL/GenBank/DDBJ whole genome shotgun (WGS) entry which is preliminary data.</text>
</comment>
<dbReference type="AlphaFoldDB" id="A0AAN9TJ56"/>
<evidence type="ECO:0000256" key="1">
    <source>
        <dbReference type="SAM" id="MobiDB-lite"/>
    </source>
</evidence>
<evidence type="ECO:0000313" key="2">
    <source>
        <dbReference type="EMBL" id="KAK7597700.1"/>
    </source>
</evidence>
<accession>A0AAN9TJ56</accession>
<evidence type="ECO:0000313" key="3">
    <source>
        <dbReference type="Proteomes" id="UP001367676"/>
    </source>
</evidence>
<feature type="region of interest" description="Disordered" evidence="1">
    <location>
        <begin position="136"/>
        <end position="170"/>
    </location>
</feature>
<proteinExistence type="predicted"/>
<protein>
    <submittedName>
        <fullName evidence="2">Uncharacterized protein</fullName>
    </submittedName>
</protein>
<dbReference type="EMBL" id="JBBCAQ010000017">
    <property type="protein sequence ID" value="KAK7597700.1"/>
    <property type="molecule type" value="Genomic_DNA"/>
</dbReference>
<reference evidence="2 3" key="1">
    <citation type="submission" date="2024-03" db="EMBL/GenBank/DDBJ databases">
        <title>Adaptation during the transition from Ophiocordyceps entomopathogen to insect associate is accompanied by gene loss and intensified selection.</title>
        <authorList>
            <person name="Ward C.M."/>
            <person name="Onetto C.A."/>
            <person name="Borneman A.R."/>
        </authorList>
    </citation>
    <scope>NUCLEOTIDE SEQUENCE [LARGE SCALE GENOMIC DNA]</scope>
    <source>
        <strain evidence="2">AWRI1</strain>
        <tissue evidence="2">Single Adult Female</tissue>
    </source>
</reference>
<feature type="compositionally biased region" description="Basic residues" evidence="1">
    <location>
        <begin position="152"/>
        <end position="169"/>
    </location>
</feature>
<name>A0AAN9TJ56_9HEMI</name>
<dbReference type="Proteomes" id="UP001367676">
    <property type="component" value="Unassembled WGS sequence"/>
</dbReference>
<organism evidence="2 3">
    <name type="scientific">Parthenolecanium corni</name>
    <dbReference type="NCBI Taxonomy" id="536013"/>
    <lineage>
        <taxon>Eukaryota</taxon>
        <taxon>Metazoa</taxon>
        <taxon>Ecdysozoa</taxon>
        <taxon>Arthropoda</taxon>
        <taxon>Hexapoda</taxon>
        <taxon>Insecta</taxon>
        <taxon>Pterygota</taxon>
        <taxon>Neoptera</taxon>
        <taxon>Paraneoptera</taxon>
        <taxon>Hemiptera</taxon>
        <taxon>Sternorrhyncha</taxon>
        <taxon>Coccoidea</taxon>
        <taxon>Coccidae</taxon>
        <taxon>Parthenolecanium</taxon>
    </lineage>
</organism>
<sequence length="254" mass="28155">MARGCGRCWPSLVVLKDSMRIGGGLIFHHENDKSEISASNGYKPPKIEPMMDNGYNNEIMYCTSPTRRPPPPHITATGCSPDAMKKKRKTIYEGDVCNANAAVLTRSEYVTTGSGRVSTFRSDHVTLPGLGSVSRVEHSSALGAAEPSSGSRYRKKSASSSSKRAKKRNTFAELQIPTVSDNGATRNRMASYNRQILVHSDLQSYSLSSEKEFAAEYFCPQGAGSQKTYHNPYEYDEDDLRTFPRYGYQKKDVI</sequence>
<gene>
    <name evidence="2" type="ORF">V9T40_009925</name>
</gene>